<sequence length="128" mass="13054">MGEPRGQSPQHTDEATAEPADGVEERVLADDSPNTRADVVFDRTPCRFSMEAGVGPARGAISGEAGPGSPMEAAGATLVAMVATAIPPAGIGILLVLAKAPVAVVATASVTVWLAAVGIFFLMRRRQS</sequence>
<reference evidence="3" key="1">
    <citation type="submission" date="2023-01" db="EMBL/GenBank/DDBJ databases">
        <title>Draft genome sequence of Nocardiopsis sp. LSu2-4 isolated from halophytes.</title>
        <authorList>
            <person name="Duangmal K."/>
            <person name="Chantavorakit T."/>
        </authorList>
    </citation>
    <scope>NUCLEOTIDE SEQUENCE</scope>
    <source>
        <strain evidence="3">LSu2-4</strain>
    </source>
</reference>
<feature type="transmembrane region" description="Helical" evidence="2">
    <location>
        <begin position="78"/>
        <end position="97"/>
    </location>
</feature>
<comment type="caution">
    <text evidence="3">The sequence shown here is derived from an EMBL/GenBank/DDBJ whole genome shotgun (WGS) entry which is preliminary data.</text>
</comment>
<accession>A0ABT4TEV2</accession>
<name>A0ABT4TEV2_9ACTN</name>
<evidence type="ECO:0000256" key="1">
    <source>
        <dbReference type="SAM" id="MobiDB-lite"/>
    </source>
</evidence>
<dbReference type="Proteomes" id="UP001165685">
    <property type="component" value="Unassembled WGS sequence"/>
</dbReference>
<keyword evidence="2" id="KW-1133">Transmembrane helix</keyword>
<dbReference type="RefSeq" id="WP_270675497.1">
    <property type="nucleotide sequence ID" value="NZ_JAQFWP010000002.1"/>
</dbReference>
<protein>
    <submittedName>
        <fullName evidence="3">Uncharacterized protein</fullName>
    </submittedName>
</protein>
<gene>
    <name evidence="3" type="ORF">O4U47_01805</name>
</gene>
<keyword evidence="2" id="KW-0812">Transmembrane</keyword>
<organism evidence="3 4">
    <name type="scientific">Nocardiopsis suaedae</name>
    <dbReference type="NCBI Taxonomy" id="3018444"/>
    <lineage>
        <taxon>Bacteria</taxon>
        <taxon>Bacillati</taxon>
        <taxon>Actinomycetota</taxon>
        <taxon>Actinomycetes</taxon>
        <taxon>Streptosporangiales</taxon>
        <taxon>Nocardiopsidaceae</taxon>
        <taxon>Nocardiopsis</taxon>
    </lineage>
</organism>
<evidence type="ECO:0000256" key="2">
    <source>
        <dbReference type="SAM" id="Phobius"/>
    </source>
</evidence>
<keyword evidence="2" id="KW-0472">Membrane</keyword>
<keyword evidence="4" id="KW-1185">Reference proteome</keyword>
<dbReference type="EMBL" id="JAQFWP010000002">
    <property type="protein sequence ID" value="MDA2803233.1"/>
    <property type="molecule type" value="Genomic_DNA"/>
</dbReference>
<evidence type="ECO:0000313" key="4">
    <source>
        <dbReference type="Proteomes" id="UP001165685"/>
    </source>
</evidence>
<feature type="transmembrane region" description="Helical" evidence="2">
    <location>
        <begin position="103"/>
        <end position="123"/>
    </location>
</feature>
<evidence type="ECO:0000313" key="3">
    <source>
        <dbReference type="EMBL" id="MDA2803233.1"/>
    </source>
</evidence>
<proteinExistence type="predicted"/>
<feature type="region of interest" description="Disordered" evidence="1">
    <location>
        <begin position="1"/>
        <end position="39"/>
    </location>
</feature>